<proteinExistence type="predicted"/>
<dbReference type="OrthoDB" id="6154571at2759"/>
<protein>
    <recommendedName>
        <fullName evidence="4">Ion transport domain-containing protein</fullName>
    </recommendedName>
</protein>
<name>A0A8B6CPM4_MYTGA</name>
<sequence length="164" mass="19261">MRIISHTSQKDANKRLYSYRNDRTDNNEDTTNDNGNKAQHPEFTAFIKAFFIAVLVMFSIFIMTDMNYNSISVLEWIVSVWIIGDIIEEIFNLLMDLLYYLVILVILIFAAGTVYQANIYPNHDVKPFPSGIEKWRIWTILKIPYWQVYGEPFLDILEGKHSKE</sequence>
<keyword evidence="1" id="KW-0472">Membrane</keyword>
<dbReference type="AlphaFoldDB" id="A0A8B6CPM4"/>
<keyword evidence="3" id="KW-1185">Reference proteome</keyword>
<evidence type="ECO:0000313" key="3">
    <source>
        <dbReference type="Proteomes" id="UP000596742"/>
    </source>
</evidence>
<evidence type="ECO:0000313" key="2">
    <source>
        <dbReference type="EMBL" id="VDI07221.1"/>
    </source>
</evidence>
<evidence type="ECO:0008006" key="4">
    <source>
        <dbReference type="Google" id="ProtNLM"/>
    </source>
</evidence>
<comment type="caution">
    <text evidence="2">The sequence shown here is derived from an EMBL/GenBank/DDBJ whole genome shotgun (WGS) entry which is preliminary data.</text>
</comment>
<feature type="transmembrane region" description="Helical" evidence="1">
    <location>
        <begin position="97"/>
        <end position="117"/>
    </location>
</feature>
<keyword evidence="1" id="KW-1133">Transmembrane helix</keyword>
<dbReference type="EMBL" id="UYJE01002026">
    <property type="protein sequence ID" value="VDI07221.1"/>
    <property type="molecule type" value="Genomic_DNA"/>
</dbReference>
<gene>
    <name evidence="2" type="ORF">MGAL_10B017155</name>
</gene>
<dbReference type="Proteomes" id="UP000596742">
    <property type="component" value="Unassembled WGS sequence"/>
</dbReference>
<keyword evidence="1" id="KW-0812">Transmembrane</keyword>
<organism evidence="2 3">
    <name type="scientific">Mytilus galloprovincialis</name>
    <name type="common">Mediterranean mussel</name>
    <dbReference type="NCBI Taxonomy" id="29158"/>
    <lineage>
        <taxon>Eukaryota</taxon>
        <taxon>Metazoa</taxon>
        <taxon>Spiralia</taxon>
        <taxon>Lophotrochozoa</taxon>
        <taxon>Mollusca</taxon>
        <taxon>Bivalvia</taxon>
        <taxon>Autobranchia</taxon>
        <taxon>Pteriomorphia</taxon>
        <taxon>Mytilida</taxon>
        <taxon>Mytiloidea</taxon>
        <taxon>Mytilidae</taxon>
        <taxon>Mytilinae</taxon>
        <taxon>Mytilus</taxon>
    </lineage>
</organism>
<feature type="transmembrane region" description="Helical" evidence="1">
    <location>
        <begin position="73"/>
        <end position="91"/>
    </location>
</feature>
<accession>A0A8B6CPM4</accession>
<feature type="transmembrane region" description="Helical" evidence="1">
    <location>
        <begin position="43"/>
        <end position="61"/>
    </location>
</feature>
<reference evidence="2" key="1">
    <citation type="submission" date="2018-11" db="EMBL/GenBank/DDBJ databases">
        <authorList>
            <person name="Alioto T."/>
            <person name="Alioto T."/>
        </authorList>
    </citation>
    <scope>NUCLEOTIDE SEQUENCE</scope>
</reference>
<evidence type="ECO:0000256" key="1">
    <source>
        <dbReference type="SAM" id="Phobius"/>
    </source>
</evidence>